<protein>
    <recommendedName>
        <fullName evidence="1">Methyltransferase type 11 domain-containing protein</fullName>
    </recommendedName>
</protein>
<dbReference type="SUPFAM" id="SSF53335">
    <property type="entry name" value="S-adenosyl-L-methionine-dependent methyltransferases"/>
    <property type="match status" value="1"/>
</dbReference>
<dbReference type="Pfam" id="PF08241">
    <property type="entry name" value="Methyltransf_11"/>
    <property type="match status" value="1"/>
</dbReference>
<accession>A0A518BHW1</accession>
<dbReference type="Proteomes" id="UP000316921">
    <property type="component" value="Chromosome"/>
</dbReference>
<evidence type="ECO:0000259" key="1">
    <source>
        <dbReference type="Pfam" id="PF08241"/>
    </source>
</evidence>
<dbReference type="SUPFAM" id="SSF56112">
    <property type="entry name" value="Protein kinase-like (PK-like)"/>
    <property type="match status" value="1"/>
</dbReference>
<reference evidence="2 3" key="1">
    <citation type="submission" date="2019-02" db="EMBL/GenBank/DDBJ databases">
        <title>Deep-cultivation of Planctomycetes and their phenomic and genomic characterization uncovers novel biology.</title>
        <authorList>
            <person name="Wiegand S."/>
            <person name="Jogler M."/>
            <person name="Boedeker C."/>
            <person name="Pinto D."/>
            <person name="Vollmers J."/>
            <person name="Rivas-Marin E."/>
            <person name="Kohn T."/>
            <person name="Peeters S.H."/>
            <person name="Heuer A."/>
            <person name="Rast P."/>
            <person name="Oberbeckmann S."/>
            <person name="Bunk B."/>
            <person name="Jeske O."/>
            <person name="Meyerdierks A."/>
            <person name="Storesund J.E."/>
            <person name="Kallscheuer N."/>
            <person name="Luecker S."/>
            <person name="Lage O.M."/>
            <person name="Pohl T."/>
            <person name="Merkel B.J."/>
            <person name="Hornburger P."/>
            <person name="Mueller R.-W."/>
            <person name="Bruemmer F."/>
            <person name="Labrenz M."/>
            <person name="Spormann A.M."/>
            <person name="Op den Camp H."/>
            <person name="Overmann J."/>
            <person name="Amann R."/>
            <person name="Jetten M.S.M."/>
            <person name="Mascher T."/>
            <person name="Medema M.H."/>
            <person name="Devos D.P."/>
            <person name="Kaster A.-K."/>
            <person name="Ovreas L."/>
            <person name="Rohde M."/>
            <person name="Galperin M.Y."/>
            <person name="Jogler C."/>
        </authorList>
    </citation>
    <scope>NUCLEOTIDE SEQUENCE [LARGE SCALE GENOMIC DNA]</scope>
    <source>
        <strain evidence="2 3">Pla133</strain>
    </source>
</reference>
<dbReference type="InterPro" id="IPR013216">
    <property type="entry name" value="Methyltransf_11"/>
</dbReference>
<sequence>MNLDDPRLPTLDGAELESALASLDSGGDWRATLEELLRGLPDDRAQILMQRVREGRAGWLPLIGARGGRALLVGDALSGTAVALARNGFDLTVVDPEPRRLRWCRHRDRALVDGASDFVAADPRRRLPFADGSFDLVVDERGGADDAELAELARVSRGELLVVADNRFAYKRSSGRRADFHVLRPLEFMRAALSPPLGERSAAAWRRALARVGHPAVESLALYPHRHDFSHAVDLNGRGPHLTVGPMERRNVVKMAAHRAGLFPLLAPSYALRAGSDPLRGRRIDRLLETVASAVGVPTPDPEHLITTRGNTCVVLTAGTGARWAMHLALSPAQERQSRRHYSALGLLAERFAAFPAPRPVWEGTVDDQYVNVEERLEGLSAPQLTGDLAAAQRTYADLVAQFASLVTDAPVVLDDERFDALFGAKVELVQRHARNSRISDRLGQLLDEARNLALGAAVPLVLYHADLRAKHVQVRADGSVLGLMDWGSHELSDLPYFDLLNLIVHDRKQAADSTVAWAWRLARDGALREFERSALADYSARLELPSEYQRAVERVYPALVGAMAESNWDFSRPAWIQRSFEL</sequence>
<feature type="domain" description="Methyltransferase type 11" evidence="1">
    <location>
        <begin position="80"/>
        <end position="138"/>
    </location>
</feature>
<name>A0A518BHW1_9BACT</name>
<dbReference type="GO" id="GO:0008757">
    <property type="term" value="F:S-adenosylmethionine-dependent methyltransferase activity"/>
    <property type="evidence" value="ECO:0007669"/>
    <property type="project" value="InterPro"/>
</dbReference>
<dbReference type="Gene3D" id="3.40.50.150">
    <property type="entry name" value="Vaccinia Virus protein VP39"/>
    <property type="match status" value="1"/>
</dbReference>
<dbReference type="AlphaFoldDB" id="A0A518BHW1"/>
<dbReference type="InterPro" id="IPR029063">
    <property type="entry name" value="SAM-dependent_MTases_sf"/>
</dbReference>
<dbReference type="InterPro" id="IPR011009">
    <property type="entry name" value="Kinase-like_dom_sf"/>
</dbReference>
<evidence type="ECO:0000313" key="2">
    <source>
        <dbReference type="EMBL" id="QDU66523.1"/>
    </source>
</evidence>
<gene>
    <name evidence="2" type="ORF">Pla133_15990</name>
</gene>
<proteinExistence type="predicted"/>
<evidence type="ECO:0000313" key="3">
    <source>
        <dbReference type="Proteomes" id="UP000316921"/>
    </source>
</evidence>
<keyword evidence="3" id="KW-1185">Reference proteome</keyword>
<dbReference type="KEGG" id="pbap:Pla133_15990"/>
<dbReference type="RefSeq" id="WP_419192228.1">
    <property type="nucleotide sequence ID" value="NZ_CP036287.1"/>
</dbReference>
<dbReference type="EMBL" id="CP036287">
    <property type="protein sequence ID" value="QDU66523.1"/>
    <property type="molecule type" value="Genomic_DNA"/>
</dbReference>
<organism evidence="2 3">
    <name type="scientific">Engelhardtia mirabilis</name>
    <dbReference type="NCBI Taxonomy" id="2528011"/>
    <lineage>
        <taxon>Bacteria</taxon>
        <taxon>Pseudomonadati</taxon>
        <taxon>Planctomycetota</taxon>
        <taxon>Planctomycetia</taxon>
        <taxon>Planctomycetia incertae sedis</taxon>
        <taxon>Engelhardtia</taxon>
    </lineage>
</organism>